<dbReference type="InterPro" id="IPR050351">
    <property type="entry name" value="BphY/WalK/GraS-like"/>
</dbReference>
<dbReference type="NCBIfam" id="TIGR00229">
    <property type="entry name" value="sensory_box"/>
    <property type="match status" value="1"/>
</dbReference>
<dbReference type="InterPro" id="IPR005467">
    <property type="entry name" value="His_kinase_dom"/>
</dbReference>
<keyword evidence="4" id="KW-0808">Transferase</keyword>
<dbReference type="InterPro" id="IPR029016">
    <property type="entry name" value="GAF-like_dom_sf"/>
</dbReference>
<reference evidence="10 11" key="1">
    <citation type="submission" date="2020-08" db="EMBL/GenBank/DDBJ databases">
        <title>Genomic Encyclopedia of Type Strains, Phase IV (KMG-IV): sequencing the most valuable type-strain genomes for metagenomic binning, comparative biology and taxonomic classification.</title>
        <authorList>
            <person name="Goeker M."/>
        </authorList>
    </citation>
    <scope>NUCLEOTIDE SEQUENCE [LARGE SCALE GENOMIC DNA]</scope>
    <source>
        <strain evidence="10 11">DSM 21458</strain>
    </source>
</reference>
<evidence type="ECO:0000313" key="10">
    <source>
        <dbReference type="EMBL" id="MBB6097639.1"/>
    </source>
</evidence>
<dbReference type="CDD" id="cd00130">
    <property type="entry name" value="PAS"/>
    <property type="match status" value="1"/>
</dbReference>
<dbReference type="Pfam" id="PF02518">
    <property type="entry name" value="HATPase_c"/>
    <property type="match status" value="1"/>
</dbReference>
<dbReference type="InterPro" id="IPR035965">
    <property type="entry name" value="PAS-like_dom_sf"/>
</dbReference>
<keyword evidence="11" id="KW-1185">Reference proteome</keyword>
<evidence type="ECO:0000256" key="1">
    <source>
        <dbReference type="ARBA" id="ARBA00000085"/>
    </source>
</evidence>
<dbReference type="InterPro" id="IPR003661">
    <property type="entry name" value="HisK_dim/P_dom"/>
</dbReference>
<evidence type="ECO:0000259" key="8">
    <source>
        <dbReference type="PROSITE" id="PS50109"/>
    </source>
</evidence>
<dbReference type="GO" id="GO:0000156">
    <property type="term" value="F:phosphorelay response regulator activity"/>
    <property type="evidence" value="ECO:0007669"/>
    <property type="project" value="TreeGrafter"/>
</dbReference>
<dbReference type="PROSITE" id="PS50112">
    <property type="entry name" value="PAS"/>
    <property type="match status" value="1"/>
</dbReference>
<dbReference type="SUPFAM" id="SSF47384">
    <property type="entry name" value="Homodimeric domain of signal transducing histidine kinase"/>
    <property type="match status" value="1"/>
</dbReference>
<dbReference type="InterPro" id="IPR000014">
    <property type="entry name" value="PAS"/>
</dbReference>
<name>A0A841HZK7_9DEIO</name>
<evidence type="ECO:0000256" key="6">
    <source>
        <dbReference type="ARBA" id="ARBA00023136"/>
    </source>
</evidence>
<dbReference type="InterPro" id="IPR003018">
    <property type="entry name" value="GAF"/>
</dbReference>
<evidence type="ECO:0000259" key="9">
    <source>
        <dbReference type="PROSITE" id="PS50112"/>
    </source>
</evidence>
<dbReference type="GO" id="GO:0007234">
    <property type="term" value="P:osmosensory signaling via phosphorelay pathway"/>
    <property type="evidence" value="ECO:0007669"/>
    <property type="project" value="TreeGrafter"/>
</dbReference>
<dbReference type="EMBL" id="JACHHG010000003">
    <property type="protein sequence ID" value="MBB6097639.1"/>
    <property type="molecule type" value="Genomic_DNA"/>
</dbReference>
<feature type="domain" description="Histidine kinase" evidence="8">
    <location>
        <begin position="518"/>
        <end position="728"/>
    </location>
</feature>
<dbReference type="PRINTS" id="PR00344">
    <property type="entry name" value="BCTRLSENSOR"/>
</dbReference>
<dbReference type="InterPro" id="IPR004358">
    <property type="entry name" value="Sig_transdc_His_kin-like_C"/>
</dbReference>
<keyword evidence="7" id="KW-0175">Coiled coil</keyword>
<proteinExistence type="predicted"/>
<evidence type="ECO:0000256" key="5">
    <source>
        <dbReference type="ARBA" id="ARBA00022777"/>
    </source>
</evidence>
<dbReference type="SUPFAM" id="SSF55785">
    <property type="entry name" value="PYP-like sensor domain (PAS domain)"/>
    <property type="match status" value="1"/>
</dbReference>
<dbReference type="Gene3D" id="3.30.450.20">
    <property type="entry name" value="PAS domain"/>
    <property type="match status" value="1"/>
</dbReference>
<dbReference type="Pfam" id="PF08448">
    <property type="entry name" value="PAS_4"/>
    <property type="match status" value="1"/>
</dbReference>
<keyword evidence="5" id="KW-0418">Kinase</keyword>
<dbReference type="InterPro" id="IPR003594">
    <property type="entry name" value="HATPase_dom"/>
</dbReference>
<protein>
    <recommendedName>
        <fullName evidence="2">histidine kinase</fullName>
        <ecNumber evidence="2">2.7.13.3</ecNumber>
    </recommendedName>
</protein>
<dbReference type="SMART" id="SM00091">
    <property type="entry name" value="PAS"/>
    <property type="match status" value="1"/>
</dbReference>
<comment type="catalytic activity">
    <reaction evidence="1">
        <text>ATP + protein L-histidine = ADP + protein N-phospho-L-histidine.</text>
        <dbReference type="EC" id="2.7.13.3"/>
    </reaction>
</comment>
<dbReference type="GO" id="GO:0000155">
    <property type="term" value="F:phosphorelay sensor kinase activity"/>
    <property type="evidence" value="ECO:0007669"/>
    <property type="project" value="InterPro"/>
</dbReference>
<dbReference type="GO" id="GO:0016020">
    <property type="term" value="C:membrane"/>
    <property type="evidence" value="ECO:0007669"/>
    <property type="project" value="UniProtKB-SubCell"/>
</dbReference>
<dbReference type="Gene3D" id="3.30.565.10">
    <property type="entry name" value="Histidine kinase-like ATPase, C-terminal domain"/>
    <property type="match status" value="1"/>
</dbReference>
<dbReference type="CDD" id="cd00082">
    <property type="entry name" value="HisKA"/>
    <property type="match status" value="1"/>
</dbReference>
<dbReference type="Pfam" id="PF00512">
    <property type="entry name" value="HisKA"/>
    <property type="match status" value="1"/>
</dbReference>
<dbReference type="Gene3D" id="1.10.287.130">
    <property type="match status" value="1"/>
</dbReference>
<dbReference type="SMART" id="SM00065">
    <property type="entry name" value="GAF"/>
    <property type="match status" value="2"/>
</dbReference>
<dbReference type="PROSITE" id="PS50109">
    <property type="entry name" value="HIS_KIN"/>
    <property type="match status" value="1"/>
</dbReference>
<evidence type="ECO:0000256" key="3">
    <source>
        <dbReference type="ARBA" id="ARBA00022553"/>
    </source>
</evidence>
<dbReference type="Gene3D" id="3.30.450.40">
    <property type="match status" value="2"/>
</dbReference>
<dbReference type="GO" id="GO:0030295">
    <property type="term" value="F:protein kinase activator activity"/>
    <property type="evidence" value="ECO:0007669"/>
    <property type="project" value="TreeGrafter"/>
</dbReference>
<dbReference type="Pfam" id="PF13185">
    <property type="entry name" value="GAF_2"/>
    <property type="match status" value="1"/>
</dbReference>
<dbReference type="SUPFAM" id="SSF55781">
    <property type="entry name" value="GAF domain-like"/>
    <property type="match status" value="2"/>
</dbReference>
<gene>
    <name evidence="10" type="ORF">HNR42_001056</name>
</gene>
<evidence type="ECO:0000256" key="2">
    <source>
        <dbReference type="ARBA" id="ARBA00012438"/>
    </source>
</evidence>
<dbReference type="SUPFAM" id="SSF55874">
    <property type="entry name" value="ATPase domain of HSP90 chaperone/DNA topoisomerase II/histidine kinase"/>
    <property type="match status" value="1"/>
</dbReference>
<comment type="caution">
    <text evidence="10">The sequence shown here is derived from an EMBL/GenBank/DDBJ whole genome shotgun (WGS) entry which is preliminary data.</text>
</comment>
<dbReference type="InterPro" id="IPR036097">
    <property type="entry name" value="HisK_dim/P_sf"/>
</dbReference>
<dbReference type="SMART" id="SM00387">
    <property type="entry name" value="HATPase_c"/>
    <property type="match status" value="1"/>
</dbReference>
<dbReference type="RefSeq" id="WP_183985277.1">
    <property type="nucleotide sequence ID" value="NZ_JACHHG010000003.1"/>
</dbReference>
<evidence type="ECO:0000256" key="4">
    <source>
        <dbReference type="ARBA" id="ARBA00022679"/>
    </source>
</evidence>
<dbReference type="PANTHER" id="PTHR42878">
    <property type="entry name" value="TWO-COMPONENT HISTIDINE KINASE"/>
    <property type="match status" value="1"/>
</dbReference>
<dbReference type="PANTHER" id="PTHR42878:SF15">
    <property type="entry name" value="BACTERIOPHYTOCHROME"/>
    <property type="match status" value="1"/>
</dbReference>
<sequence>MSSPHPPLTSPSLEAILEGLSDPFFTLDEQWRLTFVNAAAEQFVALPREQLISRSVWEVLPSAMAAKLHAEVALVLAERRAVEHEVYDPVRQLWLEVRAHPIEGGVALQWRDVTERRRAEERSLCLQALSAGLTEAVGEEQVIRVFLEQGIAALGAKAGSVLLLQGDGNELLLADQVGCEEALVRAWQQLPLEQALPMSDAVRRREAIFLRGPQDPRYPQLPPLPEGHAMAVLPLLAHSRVLGAWVLSFREDRTHSLAERDFMNLLAEQLAHGLERTRLYAALQTELSERKQTEQALQQLNATLEARVEERTRELSRTGEELGASNRALEAFAVLSHELAVETDRPTLVRRAQEILLSLLPDGASTYYELEGDEWQLRSMVGDLRNPLLAESLQRGLRRGSSPNLDTPYDTRAPFYQSSYHSRPTDVQTQPLEHLGASATFPVKVNGEICGVLVVVLYDRYGWTRSDRILLETALRKLRLALERAAAVAVVAEQKKLLERRTFELQELNSELEAFSYSVSHDLRAPLRHIIGFIGLLRKQGVADERSARYLEIIASSAERMSQLIDDLLTFSRLSRQPLQRALVDLGTLVNEVRADLAPDTEGREVVWEVGKLPQVPGDPALLRQVLANLLSNALKYSRGRDVTRIEVKAERTPQEVVVSVRDNGAGFNPKYQDRLFGVFQRLHRSEEFEGTGIGLANVRRIISRHGGRVWAEGELDKGATFYFSLPR</sequence>
<dbReference type="InterPro" id="IPR036890">
    <property type="entry name" value="HATPase_C_sf"/>
</dbReference>
<dbReference type="FunFam" id="3.30.565.10:FF:000006">
    <property type="entry name" value="Sensor histidine kinase WalK"/>
    <property type="match status" value="1"/>
</dbReference>
<dbReference type="EC" id="2.7.13.3" evidence="2"/>
<keyword evidence="6" id="KW-0472">Membrane</keyword>
<dbReference type="SMART" id="SM00388">
    <property type="entry name" value="HisKA"/>
    <property type="match status" value="1"/>
</dbReference>
<evidence type="ECO:0000313" key="11">
    <source>
        <dbReference type="Proteomes" id="UP000569951"/>
    </source>
</evidence>
<feature type="coiled-coil region" evidence="7">
    <location>
        <begin position="283"/>
        <end position="314"/>
    </location>
</feature>
<evidence type="ECO:0000256" key="7">
    <source>
        <dbReference type="SAM" id="Coils"/>
    </source>
</evidence>
<dbReference type="Proteomes" id="UP000569951">
    <property type="component" value="Unassembled WGS sequence"/>
</dbReference>
<accession>A0A841HZK7</accession>
<dbReference type="AlphaFoldDB" id="A0A841HZK7"/>
<dbReference type="InterPro" id="IPR013656">
    <property type="entry name" value="PAS_4"/>
</dbReference>
<keyword evidence="3" id="KW-0597">Phosphoprotein</keyword>
<organism evidence="10 11">
    <name type="scientific">Deinobacterium chartae</name>
    <dbReference type="NCBI Taxonomy" id="521158"/>
    <lineage>
        <taxon>Bacteria</taxon>
        <taxon>Thermotogati</taxon>
        <taxon>Deinococcota</taxon>
        <taxon>Deinococci</taxon>
        <taxon>Deinococcales</taxon>
        <taxon>Deinococcaceae</taxon>
        <taxon>Deinobacterium</taxon>
    </lineage>
</organism>
<feature type="domain" description="PAS" evidence="9">
    <location>
        <begin position="9"/>
        <end position="79"/>
    </location>
</feature>